<dbReference type="PANTHER" id="PTHR16435">
    <property type="entry name" value="SPERMATOGENESIS-ASSOCIATED PROTEIN 6 SPATA6"/>
    <property type="match status" value="1"/>
</dbReference>
<dbReference type="InterPro" id="IPR042769">
    <property type="entry name" value="SPATA6_fam"/>
</dbReference>
<dbReference type="Ensembl" id="ENSSMAT00000079376.1">
    <property type="protein sequence ID" value="ENSSMAP00000047688.1"/>
    <property type="gene ID" value="ENSSMAG00000007019.2"/>
</dbReference>
<dbReference type="GO" id="GO:0032027">
    <property type="term" value="F:myosin light chain binding"/>
    <property type="evidence" value="ECO:0007669"/>
    <property type="project" value="InterPro"/>
</dbReference>
<name>A0A8D3CK80_SCOMX</name>
<dbReference type="GO" id="GO:0007283">
    <property type="term" value="P:spermatogenesis"/>
    <property type="evidence" value="ECO:0007669"/>
    <property type="project" value="InterPro"/>
</dbReference>
<evidence type="ECO:0000256" key="1">
    <source>
        <dbReference type="ARBA" id="ARBA00006215"/>
    </source>
</evidence>
<accession>A0A8D3CK80</accession>
<proteinExistence type="inferred from homology"/>
<keyword evidence="2" id="KW-0597">Phosphoprotein</keyword>
<evidence type="ECO:0000313" key="4">
    <source>
        <dbReference type="Ensembl" id="ENSSMAP00000047688.1"/>
    </source>
</evidence>
<feature type="domain" description="Spermatogenesis-associated protein 6 N-terminal" evidence="3">
    <location>
        <begin position="23"/>
        <end position="161"/>
    </location>
</feature>
<dbReference type="GO" id="GO:0120212">
    <property type="term" value="C:sperm head-tail coupling apparatus"/>
    <property type="evidence" value="ECO:0007669"/>
    <property type="project" value="InterPro"/>
</dbReference>
<reference evidence="4" key="1">
    <citation type="submission" date="2023-05" db="EMBL/GenBank/DDBJ databases">
        <title>High-quality long-read genome of Scophthalmus maximus.</title>
        <authorList>
            <person name="Lien S."/>
            <person name="Martinez P."/>
        </authorList>
    </citation>
    <scope>NUCLEOTIDE SEQUENCE [LARGE SCALE GENOMIC DNA]</scope>
</reference>
<protein>
    <submittedName>
        <fullName evidence="4">Spermatogenesis associated 6</fullName>
    </submittedName>
</protein>
<comment type="similarity">
    <text evidence="1">Belongs to the SPATA6 family.</text>
</comment>
<evidence type="ECO:0000259" key="3">
    <source>
        <dbReference type="Pfam" id="PF14909"/>
    </source>
</evidence>
<evidence type="ECO:0000313" key="5">
    <source>
        <dbReference type="Proteomes" id="UP000694558"/>
    </source>
</evidence>
<organism evidence="4 5">
    <name type="scientific">Scophthalmus maximus</name>
    <name type="common">Turbot</name>
    <name type="synonym">Psetta maxima</name>
    <dbReference type="NCBI Taxonomy" id="52904"/>
    <lineage>
        <taxon>Eukaryota</taxon>
        <taxon>Metazoa</taxon>
        <taxon>Chordata</taxon>
        <taxon>Craniata</taxon>
        <taxon>Vertebrata</taxon>
        <taxon>Euteleostomi</taxon>
        <taxon>Actinopterygii</taxon>
        <taxon>Neopterygii</taxon>
        <taxon>Teleostei</taxon>
        <taxon>Neoteleostei</taxon>
        <taxon>Acanthomorphata</taxon>
        <taxon>Carangaria</taxon>
        <taxon>Pleuronectiformes</taxon>
        <taxon>Pleuronectoidei</taxon>
        <taxon>Scophthalmidae</taxon>
        <taxon>Scophthalmus</taxon>
    </lineage>
</organism>
<sequence>MASLKNTKLCSSGVHRKSLKCTVYLDIQAVTCPGLLLSRKNNIYLSVCILGQYKKTPSLPAVFPLLFHHKMVFVRTFPGVVDPADVADLLEADTTSFELIQLVPPEGEILATMEESSRDFLYPGPRLSSGEGAAEREIPMTRSSSFPGISLKVEFITTSVIEESDGREGWPASPVSMFLYHAHTHTHSMYSFSHLLCFFYLSTSVCSWPFQKFLSKCKRLQFIKLPLISQAILPPD</sequence>
<dbReference type="AlphaFoldDB" id="A0A8D3CK80"/>
<dbReference type="GeneTree" id="ENSGT00530000063821"/>
<dbReference type="Proteomes" id="UP000694558">
    <property type="component" value="Chromosome 12"/>
</dbReference>
<evidence type="ECO:0000256" key="2">
    <source>
        <dbReference type="ARBA" id="ARBA00022553"/>
    </source>
</evidence>
<dbReference type="PANTHER" id="PTHR16435:SF3">
    <property type="entry name" value="SPERMATOGENESIS-ASSOCIATED PROTEIN 6"/>
    <property type="match status" value="1"/>
</dbReference>
<reference evidence="4" key="2">
    <citation type="submission" date="2025-08" db="UniProtKB">
        <authorList>
            <consortium name="Ensembl"/>
        </authorList>
    </citation>
    <scope>IDENTIFICATION</scope>
</reference>
<dbReference type="InterPro" id="IPR032732">
    <property type="entry name" value="SPATA6_N"/>
</dbReference>
<dbReference type="Pfam" id="PF14909">
    <property type="entry name" value="SPATA6"/>
    <property type="match status" value="1"/>
</dbReference>